<organism evidence="2 3">
    <name type="scientific">Sphaerospermopsis reniformis</name>
    <dbReference type="NCBI Taxonomy" id="531300"/>
    <lineage>
        <taxon>Bacteria</taxon>
        <taxon>Bacillati</taxon>
        <taxon>Cyanobacteriota</taxon>
        <taxon>Cyanophyceae</taxon>
        <taxon>Nostocales</taxon>
        <taxon>Aphanizomenonaceae</taxon>
        <taxon>Sphaerospermopsis</taxon>
    </lineage>
</organism>
<evidence type="ECO:0000313" key="2">
    <source>
        <dbReference type="EMBL" id="GCL37697.1"/>
    </source>
</evidence>
<dbReference type="InterPro" id="IPR036291">
    <property type="entry name" value="NAD(P)-bd_dom_sf"/>
</dbReference>
<dbReference type="EMBL" id="BJCE01000092">
    <property type="protein sequence ID" value="GCL37697.1"/>
    <property type="molecule type" value="Genomic_DNA"/>
</dbReference>
<proteinExistence type="predicted"/>
<evidence type="ECO:0000259" key="1">
    <source>
        <dbReference type="SMART" id="SM00829"/>
    </source>
</evidence>
<feature type="domain" description="Enoyl reductase (ER)" evidence="1">
    <location>
        <begin position="34"/>
        <end position="340"/>
    </location>
</feature>
<keyword evidence="3" id="KW-1185">Reference proteome</keyword>
<dbReference type="InterPro" id="IPR013154">
    <property type="entry name" value="ADH-like_N"/>
</dbReference>
<dbReference type="Proteomes" id="UP000300142">
    <property type="component" value="Unassembled WGS sequence"/>
</dbReference>
<dbReference type="SMART" id="SM00829">
    <property type="entry name" value="PKS_ER"/>
    <property type="match status" value="1"/>
</dbReference>
<dbReference type="InterPro" id="IPR011032">
    <property type="entry name" value="GroES-like_sf"/>
</dbReference>
<dbReference type="InterPro" id="IPR020843">
    <property type="entry name" value="ER"/>
</dbReference>
<evidence type="ECO:0000313" key="3">
    <source>
        <dbReference type="Proteomes" id="UP000300142"/>
    </source>
</evidence>
<protein>
    <submittedName>
        <fullName evidence="2">Alcohol dehydrogenase</fullName>
    </submittedName>
</protein>
<dbReference type="InterPro" id="IPR051397">
    <property type="entry name" value="Zn-ADH-like_protein"/>
</dbReference>
<sequence length="371" mass="40906">MRNLAICSDNFHLSQAKILGSSPIELDSIPLLAGLLETPNIDFDPDLTENKHRVLVRKIAFSCNYRDKGFMLTAAPYLGDNRYYVIGSEFVGEVVAVGREVTNLAVGDRVIGNNQYPDSGIVGVVAGIPTNHGSKEYQVFHAVKLLKIPEQMPDEIAAGFSIGAQTTYSMIRKLNITPGANILVTAAKSNTSLFAIAALQKYNVNVYVTTTSKEFAQKFHDLGVKRVIPVDLNSEELISPVLAQEIQEEIPGFDCIIDPFFDLYLGRLMNTLVNGGRYITCGLYNQSASSNFEYRGSTITEIMTIAMINNIQIIGNCLGQTDDLANAIQDYIAGKLPVVIDSICSGDQISDFFTRTYHAKDRFGKVIYRYK</sequence>
<dbReference type="RefSeq" id="WP_137667792.1">
    <property type="nucleotide sequence ID" value="NZ_BJCE01000092.1"/>
</dbReference>
<comment type="caution">
    <text evidence="2">The sequence shown here is derived from an EMBL/GenBank/DDBJ whole genome shotgun (WGS) entry which is preliminary data.</text>
</comment>
<dbReference type="Gene3D" id="3.40.50.720">
    <property type="entry name" value="NAD(P)-binding Rossmann-like Domain"/>
    <property type="match status" value="1"/>
</dbReference>
<dbReference type="PANTHER" id="PTHR43677">
    <property type="entry name" value="SHORT-CHAIN DEHYDROGENASE/REDUCTASE"/>
    <property type="match status" value="1"/>
</dbReference>
<accession>A0A479ZYV1</accession>
<dbReference type="PANTHER" id="PTHR43677:SF4">
    <property type="entry name" value="QUINONE OXIDOREDUCTASE-LIKE PROTEIN 2"/>
    <property type="match status" value="1"/>
</dbReference>
<gene>
    <name evidence="2" type="ORF">SR1949_28080</name>
</gene>
<name>A0A479ZYV1_9CYAN</name>
<dbReference type="Gene3D" id="3.90.180.10">
    <property type="entry name" value="Medium-chain alcohol dehydrogenases, catalytic domain"/>
    <property type="match status" value="1"/>
</dbReference>
<dbReference type="SUPFAM" id="SSF50129">
    <property type="entry name" value="GroES-like"/>
    <property type="match status" value="1"/>
</dbReference>
<dbReference type="GO" id="GO:0016491">
    <property type="term" value="F:oxidoreductase activity"/>
    <property type="evidence" value="ECO:0007669"/>
    <property type="project" value="InterPro"/>
</dbReference>
<dbReference type="Pfam" id="PF08240">
    <property type="entry name" value="ADH_N"/>
    <property type="match status" value="1"/>
</dbReference>
<dbReference type="CDD" id="cd05188">
    <property type="entry name" value="MDR"/>
    <property type="match status" value="1"/>
</dbReference>
<dbReference type="SUPFAM" id="SSF51735">
    <property type="entry name" value="NAD(P)-binding Rossmann-fold domains"/>
    <property type="match status" value="1"/>
</dbReference>
<dbReference type="AlphaFoldDB" id="A0A479ZYV1"/>
<reference evidence="3" key="1">
    <citation type="submission" date="2019-02" db="EMBL/GenBank/DDBJ databases">
        <title>Draft genome sequence of Sphaerospermopsis reniformis NIES-1949.</title>
        <authorList>
            <person name="Yamaguchi H."/>
            <person name="Suzuki S."/>
            <person name="Kawachi M."/>
        </authorList>
    </citation>
    <scope>NUCLEOTIDE SEQUENCE [LARGE SCALE GENOMIC DNA]</scope>
    <source>
        <strain evidence="3">NIES-1949</strain>
    </source>
</reference>